<reference evidence="1 2" key="1">
    <citation type="journal article" date="2016" name="Gut Pathog.">
        <title>Whole genome sequencing of "Faecalibaculum rodentium" ALO17, isolated from C57BL/6J laboratory mouse feces.</title>
        <authorList>
            <person name="Lim S."/>
            <person name="Chang D.H."/>
            <person name="Ahn S."/>
            <person name="Kim B.C."/>
        </authorList>
    </citation>
    <scope>NUCLEOTIDE SEQUENCE [LARGE SCALE GENOMIC DNA]</scope>
    <source>
        <strain evidence="1 2">Alo17</strain>
    </source>
</reference>
<dbReference type="RefSeq" id="WP_067559734.1">
    <property type="nucleotide sequence ID" value="NZ_CAJTBG010000007.1"/>
</dbReference>
<dbReference type="NCBIfam" id="NF045479">
    <property type="entry name" value="FRAT_87_prot"/>
    <property type="match status" value="1"/>
</dbReference>
<dbReference type="AlphaFoldDB" id="A0A140DYL9"/>
<protein>
    <submittedName>
        <fullName evidence="1">Uncharacterized protein</fullName>
    </submittedName>
</protein>
<dbReference type="EMBL" id="CP011391">
    <property type="protein sequence ID" value="AMK55746.1"/>
    <property type="molecule type" value="Genomic_DNA"/>
</dbReference>
<evidence type="ECO:0000313" key="1">
    <source>
        <dbReference type="EMBL" id="AMK55746.1"/>
    </source>
</evidence>
<sequence>MENKMTKAEMVAKLEAAVGDSAYGKELIAALEATYDDADKKYGQDALDRLHDRLGFLEYYMNRDAQMGEEAKSAAEADKLAIVKKAAAALQ</sequence>
<accession>A0A140DYL9</accession>
<dbReference type="GeneID" id="78479099"/>
<keyword evidence="2" id="KW-1185">Reference proteome</keyword>
<gene>
    <name evidence="1" type="ORF">AALO17_26120</name>
</gene>
<dbReference type="OrthoDB" id="1654455at2"/>
<proteinExistence type="predicted"/>
<organism evidence="1 2">
    <name type="scientific">Faecalibaculum rodentium</name>
    <dbReference type="NCBI Taxonomy" id="1702221"/>
    <lineage>
        <taxon>Bacteria</taxon>
        <taxon>Bacillati</taxon>
        <taxon>Bacillota</taxon>
        <taxon>Erysipelotrichia</taxon>
        <taxon>Erysipelotrichales</taxon>
        <taxon>Erysipelotrichaceae</taxon>
        <taxon>Faecalibaculum</taxon>
    </lineage>
</organism>
<dbReference type="STRING" id="1702221.AALO17_26120"/>
<evidence type="ECO:0000313" key="2">
    <source>
        <dbReference type="Proteomes" id="UP000069771"/>
    </source>
</evidence>
<dbReference type="Proteomes" id="UP000069771">
    <property type="component" value="Chromosome"/>
</dbReference>
<name>A0A140DYL9_9FIRM</name>
<dbReference type="KEGG" id="fro:AALO17_26120"/>